<dbReference type="SMART" id="SM00881">
    <property type="entry name" value="CoA_binding"/>
    <property type="match status" value="1"/>
</dbReference>
<dbReference type="Gene3D" id="3.30.1490.20">
    <property type="entry name" value="ATP-grasp fold, A domain"/>
    <property type="match status" value="1"/>
</dbReference>
<evidence type="ECO:0000256" key="1">
    <source>
        <dbReference type="ARBA" id="ARBA00022598"/>
    </source>
</evidence>
<feature type="domain" description="ATP-grasp" evidence="5">
    <location>
        <begin position="499"/>
        <end position="535"/>
    </location>
</feature>
<dbReference type="SUPFAM" id="SSF56059">
    <property type="entry name" value="Glutathione synthetase ATP-binding domain-like"/>
    <property type="match status" value="1"/>
</dbReference>
<dbReference type="Pfam" id="PF13607">
    <property type="entry name" value="Succ_CoA_lig"/>
    <property type="match status" value="1"/>
</dbReference>
<dbReference type="FunFam" id="3.30.1490.20:FF:000020">
    <property type="entry name" value="Protein lysine acetyltransferase"/>
    <property type="match status" value="1"/>
</dbReference>
<dbReference type="GO" id="GO:0046872">
    <property type="term" value="F:metal ion binding"/>
    <property type="evidence" value="ECO:0007669"/>
    <property type="project" value="InterPro"/>
</dbReference>
<dbReference type="InterPro" id="IPR013815">
    <property type="entry name" value="ATP_grasp_subdomain_1"/>
</dbReference>
<proteinExistence type="predicted"/>
<dbReference type="AlphaFoldDB" id="A0A9K3D340"/>
<dbReference type="InterPro" id="IPR003781">
    <property type="entry name" value="CoA-bd"/>
</dbReference>
<dbReference type="Pfam" id="PF19045">
    <property type="entry name" value="Ligase_CoA_2"/>
    <property type="match status" value="1"/>
</dbReference>
<keyword evidence="3 4" id="KW-0067">ATP-binding</keyword>
<dbReference type="InterPro" id="IPR036291">
    <property type="entry name" value="NAD(P)-bd_dom_sf"/>
</dbReference>
<dbReference type="InterPro" id="IPR051538">
    <property type="entry name" value="Acyl-CoA_Synth/Transferase"/>
</dbReference>
<protein>
    <recommendedName>
        <fullName evidence="5">ATP-grasp domain-containing protein</fullName>
    </recommendedName>
</protein>
<dbReference type="Gene3D" id="3.40.50.720">
    <property type="entry name" value="NAD(P)-binding Rossmann-like Domain"/>
    <property type="match status" value="1"/>
</dbReference>
<evidence type="ECO:0000259" key="5">
    <source>
        <dbReference type="PROSITE" id="PS50975"/>
    </source>
</evidence>
<evidence type="ECO:0000313" key="7">
    <source>
        <dbReference type="Proteomes" id="UP000265618"/>
    </source>
</evidence>
<dbReference type="InterPro" id="IPR043938">
    <property type="entry name" value="Ligase_CoA_dom"/>
</dbReference>
<dbReference type="Proteomes" id="UP000265618">
    <property type="component" value="Unassembled WGS sequence"/>
</dbReference>
<dbReference type="NCBIfam" id="TIGR02717">
    <property type="entry name" value="AcCoA-syn-alpha"/>
    <property type="match status" value="1"/>
</dbReference>
<keyword evidence="7" id="KW-1185">Reference proteome</keyword>
<organism evidence="6 7">
    <name type="scientific">Kipferlia bialata</name>
    <dbReference type="NCBI Taxonomy" id="797122"/>
    <lineage>
        <taxon>Eukaryota</taxon>
        <taxon>Metamonada</taxon>
        <taxon>Carpediemonas-like organisms</taxon>
        <taxon>Kipferlia</taxon>
    </lineage>
</organism>
<dbReference type="OrthoDB" id="1664372at2759"/>
<dbReference type="SUPFAM" id="SSF51735">
    <property type="entry name" value="NAD(P)-binding Rossmann-fold domains"/>
    <property type="match status" value="1"/>
</dbReference>
<reference evidence="6 7" key="1">
    <citation type="journal article" date="2018" name="PLoS ONE">
        <title>The draft genome of Kipferlia bialata reveals reductive genome evolution in fornicate parasites.</title>
        <authorList>
            <person name="Tanifuji G."/>
            <person name="Takabayashi S."/>
            <person name="Kume K."/>
            <person name="Takagi M."/>
            <person name="Nakayama T."/>
            <person name="Kamikawa R."/>
            <person name="Inagaki Y."/>
            <person name="Hashimoto T."/>
        </authorList>
    </citation>
    <scope>NUCLEOTIDE SEQUENCE [LARGE SCALE GENOMIC DNA]</scope>
    <source>
        <strain evidence="6">NY0173</strain>
    </source>
</reference>
<dbReference type="Pfam" id="PF13549">
    <property type="entry name" value="ATP-grasp_5"/>
    <property type="match status" value="1"/>
</dbReference>
<dbReference type="Gene3D" id="3.30.470.20">
    <property type="entry name" value="ATP-grasp fold, B domain"/>
    <property type="match status" value="1"/>
</dbReference>
<dbReference type="Gene3D" id="3.40.50.261">
    <property type="entry name" value="Succinyl-CoA synthetase domains"/>
    <property type="match status" value="2"/>
</dbReference>
<accession>A0A9K3D340</accession>
<comment type="caution">
    <text evidence="6">The sequence shown here is derived from an EMBL/GenBank/DDBJ whole genome shotgun (WGS) entry which is preliminary data.</text>
</comment>
<evidence type="ECO:0000256" key="4">
    <source>
        <dbReference type="PROSITE-ProRule" id="PRU00409"/>
    </source>
</evidence>
<keyword evidence="2 4" id="KW-0547">Nucleotide-binding</keyword>
<dbReference type="SUPFAM" id="SSF52210">
    <property type="entry name" value="Succinyl-CoA synthetase domains"/>
    <property type="match status" value="2"/>
</dbReference>
<dbReference type="Pfam" id="PF13380">
    <property type="entry name" value="CoA_binding_2"/>
    <property type="match status" value="1"/>
</dbReference>
<keyword evidence="1" id="KW-0436">Ligase</keyword>
<dbReference type="InterPro" id="IPR016102">
    <property type="entry name" value="Succinyl-CoA_synth-like"/>
</dbReference>
<dbReference type="PANTHER" id="PTHR43334:SF1">
    <property type="entry name" value="3-HYDROXYPROPIONATE--COA LIGASE [ADP-FORMING]"/>
    <property type="match status" value="1"/>
</dbReference>
<evidence type="ECO:0000256" key="2">
    <source>
        <dbReference type="ARBA" id="ARBA00022741"/>
    </source>
</evidence>
<dbReference type="PROSITE" id="PS50975">
    <property type="entry name" value="ATP_GRASP"/>
    <property type="match status" value="1"/>
</dbReference>
<dbReference type="InterPro" id="IPR014089">
    <property type="entry name" value="AcCoA-synth-alpha"/>
</dbReference>
<dbReference type="PANTHER" id="PTHR43334">
    <property type="entry name" value="ACETATE--COA LIGASE [ADP-FORMING]"/>
    <property type="match status" value="1"/>
</dbReference>
<dbReference type="GO" id="GO:0043758">
    <property type="term" value="F:acetate-CoA ligase (ADP-forming) activity"/>
    <property type="evidence" value="ECO:0007669"/>
    <property type="project" value="InterPro"/>
</dbReference>
<evidence type="ECO:0000256" key="3">
    <source>
        <dbReference type="ARBA" id="ARBA00022840"/>
    </source>
</evidence>
<dbReference type="InterPro" id="IPR032875">
    <property type="entry name" value="Succ_CoA_lig_flav_dom"/>
</dbReference>
<dbReference type="EMBL" id="BDIP01002513">
    <property type="protein sequence ID" value="GIQ86404.1"/>
    <property type="molecule type" value="Genomic_DNA"/>
</dbReference>
<dbReference type="GO" id="GO:0005524">
    <property type="term" value="F:ATP binding"/>
    <property type="evidence" value="ECO:0007669"/>
    <property type="project" value="UniProtKB-UniRule"/>
</dbReference>
<evidence type="ECO:0000313" key="6">
    <source>
        <dbReference type="EMBL" id="GIQ86404.1"/>
    </source>
</evidence>
<sequence length="714" mass="76368">MMPQIDNPLGFLLNPKSVAVVGASNGVGKVGYSVMNNIVQSGYSGRVFPINPKSPEVFGFPAFKSVVDVPEDVELVVVCVPARFVVGTMKQCAEKKVRGVVIITAGFKEVSEEGAELEKQIQAIAKEANIRVVGPNCLGVITPFLNASFASRHPKRGHIAMVSQSGAMMTAVLDWAATCNVGFSNFVSIGNKADVDEVDLIDLLADDPETNIILLYLESVEDGEKFLKVVSKATSKKPVIILKSGTSNAGAAAAASHTGALAGSDTSFTLAFERSGVIRATTMNDLFDMARIFDQAVVPKGENFAIITNAGGPGIVATDAFENNGLGLTHFTPSIEKELIANLPAEAATHNPVDIIGDAPPARYKTALEIAFKDDIDVCAGALVLVTPQSQTEPAEVARMLVDVQEKYPERMIVGCFMGGISMTEPAEILAGTTVPMYQFPEPAINSIKYACAYNKIKAAVPLHEQVMPTISYDKEAVTAVFDSVKAEDRKILLAYETAAIFTALGVDCPGTKLAKSPKEAGEKAAEIGFPVVMKIVSPEIMHKSDCGGVVLFVKSAEQAEGVYTQIMEACAERGPKGANLVGVEIQEMVDFKAKAKNSEIILGINKDAQWGHMVMFGQGGIYANYTEDVSFQLAHKYTAELARAQLKQTKINTILEGVRGEPRSDIDSVVDVMTRLAQLVNDFPEITELDMNPLLVFAEGEGYSAVDVKITIE</sequence>
<dbReference type="InterPro" id="IPR011761">
    <property type="entry name" value="ATP-grasp"/>
</dbReference>
<name>A0A9K3D340_9EUKA</name>
<gene>
    <name evidence="6" type="ORF">KIPB_008254</name>
</gene>